<sequence>MLVDHGVVVQGGRATVVFDPTRTPALKPSVVIVSHAHSDHYSLRALRSLPNTPIVMSRATREIIDPSLRLRNVVYIEDGEEVEVEGVRIDAFSSGHIVGSLQFLIELEGKRIVFTGDFNLEKRLVLKPASVVRADVVIIDGTYGSPEYVFPPRTELYRGLVEFVKSRMEEGTPVLLKGRRVGVAQELTALMYMSMDVVPLVEESVASVNRVYEKYGEWLGKYAPWVGSIPERAGPVITHLASRHDARLPHCLCTGWAVKGGGFPLSSHADFSQIVRYVRDSGAEVAIPFCGYRSELAESLKRLLGVEAYAEREVTIT</sequence>
<dbReference type="SMART" id="SM00849">
    <property type="entry name" value="Lactamase_B"/>
    <property type="match status" value="1"/>
</dbReference>
<dbReference type="Proteomes" id="UP000000641">
    <property type="component" value="Chromosome"/>
</dbReference>
<dbReference type="GO" id="GO:0004521">
    <property type="term" value="F:RNA endonuclease activity"/>
    <property type="evidence" value="ECO:0007669"/>
    <property type="project" value="TreeGrafter"/>
</dbReference>
<dbReference type="PANTHER" id="PTHR11203">
    <property type="entry name" value="CLEAVAGE AND POLYADENYLATION SPECIFICITY FACTOR FAMILY MEMBER"/>
    <property type="match status" value="1"/>
</dbReference>
<name>A1RXU5_THEPD</name>
<dbReference type="InterPro" id="IPR036866">
    <property type="entry name" value="RibonucZ/Hydroxyglut_hydro"/>
</dbReference>
<gene>
    <name evidence="2" type="ordered locus">Tpen_0621</name>
</gene>
<dbReference type="HOGENOM" id="CLU_050517_0_0_2"/>
<dbReference type="Gene3D" id="3.60.15.10">
    <property type="entry name" value="Ribonuclease Z/Hydroxyacylglutathione hydrolase-like"/>
    <property type="match status" value="1"/>
</dbReference>
<proteinExistence type="predicted"/>
<dbReference type="eggNOG" id="arCOG00545">
    <property type="taxonomic scope" value="Archaea"/>
</dbReference>
<evidence type="ECO:0000259" key="1">
    <source>
        <dbReference type="SMART" id="SM00849"/>
    </source>
</evidence>
<dbReference type="SUPFAM" id="SSF56281">
    <property type="entry name" value="Metallo-hydrolase/oxidoreductase"/>
    <property type="match status" value="1"/>
</dbReference>
<dbReference type="STRING" id="368408.Tpen_0621"/>
<keyword evidence="3" id="KW-1185">Reference proteome</keyword>
<evidence type="ECO:0000313" key="3">
    <source>
        <dbReference type="Proteomes" id="UP000000641"/>
    </source>
</evidence>
<dbReference type="EMBL" id="CP000505">
    <property type="protein sequence ID" value="ABL78025.1"/>
    <property type="molecule type" value="Genomic_DNA"/>
</dbReference>
<dbReference type="InterPro" id="IPR050698">
    <property type="entry name" value="MBL"/>
</dbReference>
<reference evidence="3" key="1">
    <citation type="journal article" date="2008" name="J. Bacteriol.">
        <title>Genome sequence of Thermofilum pendens reveals an exceptional loss of biosynthetic pathways without genome reduction.</title>
        <authorList>
            <person name="Anderson I."/>
            <person name="Rodriguez J."/>
            <person name="Susanti D."/>
            <person name="Porat I."/>
            <person name="Reich C."/>
            <person name="Ulrich L.E."/>
            <person name="Elkins J.G."/>
            <person name="Mavromatis K."/>
            <person name="Lykidis A."/>
            <person name="Kim E."/>
            <person name="Thompson L.S."/>
            <person name="Nolan M."/>
            <person name="Land M."/>
            <person name="Copeland A."/>
            <person name="Lapidus A."/>
            <person name="Lucas S."/>
            <person name="Detter C."/>
            <person name="Zhulin I.B."/>
            <person name="Olsen G.J."/>
            <person name="Whitman W."/>
            <person name="Mukhopadhyay B."/>
            <person name="Bristow J."/>
            <person name="Kyrpides N."/>
        </authorList>
    </citation>
    <scope>NUCLEOTIDE SEQUENCE [LARGE SCALE GENOMIC DNA]</scope>
    <source>
        <strain evidence="3">DSM 2475 / Hrk 5</strain>
    </source>
</reference>
<organism evidence="2 3">
    <name type="scientific">Thermofilum pendens (strain DSM 2475 / Hrk 5)</name>
    <dbReference type="NCBI Taxonomy" id="368408"/>
    <lineage>
        <taxon>Archaea</taxon>
        <taxon>Thermoproteota</taxon>
        <taxon>Thermoprotei</taxon>
        <taxon>Thermofilales</taxon>
        <taxon>Thermofilaceae</taxon>
        <taxon>Thermofilum</taxon>
    </lineage>
</organism>
<dbReference type="PANTHER" id="PTHR11203:SF37">
    <property type="entry name" value="INTEGRATOR COMPLEX SUBUNIT 11"/>
    <property type="match status" value="1"/>
</dbReference>
<dbReference type="KEGG" id="tpe:Tpen_0621"/>
<accession>A1RXU5</accession>
<protein>
    <submittedName>
        <fullName evidence="2">Beta-lactamase domain protein</fullName>
    </submittedName>
</protein>
<dbReference type="InterPro" id="IPR001279">
    <property type="entry name" value="Metallo-B-lactamas"/>
</dbReference>
<dbReference type="EnsemblBacteria" id="ABL78025">
    <property type="protein sequence ID" value="ABL78025"/>
    <property type="gene ID" value="Tpen_0621"/>
</dbReference>
<evidence type="ECO:0000313" key="2">
    <source>
        <dbReference type="EMBL" id="ABL78025.1"/>
    </source>
</evidence>
<dbReference type="Pfam" id="PF12706">
    <property type="entry name" value="Lactamase_B_2"/>
    <property type="match status" value="1"/>
</dbReference>
<dbReference type="AlphaFoldDB" id="A1RXU5"/>
<feature type="domain" description="Metallo-beta-lactamase" evidence="1">
    <location>
        <begin position="3"/>
        <end position="153"/>
    </location>
</feature>